<evidence type="ECO:0000256" key="4">
    <source>
        <dbReference type="SAM" id="MobiDB-lite"/>
    </source>
</evidence>
<name>A0A2A9MH14_BESBE</name>
<organism evidence="5 6">
    <name type="scientific">Besnoitia besnoiti</name>
    <name type="common">Apicomplexan protozoan</name>
    <dbReference type="NCBI Taxonomy" id="94643"/>
    <lineage>
        <taxon>Eukaryota</taxon>
        <taxon>Sar</taxon>
        <taxon>Alveolata</taxon>
        <taxon>Apicomplexa</taxon>
        <taxon>Conoidasida</taxon>
        <taxon>Coccidia</taxon>
        <taxon>Eucoccidiorida</taxon>
        <taxon>Eimeriorina</taxon>
        <taxon>Sarcocystidae</taxon>
        <taxon>Besnoitia</taxon>
    </lineage>
</organism>
<feature type="region of interest" description="Disordered" evidence="4">
    <location>
        <begin position="715"/>
        <end position="836"/>
    </location>
</feature>
<gene>
    <name evidence="5" type="ORF">BESB_001600</name>
</gene>
<evidence type="ECO:0000256" key="1">
    <source>
        <dbReference type="ARBA" id="ARBA00022574"/>
    </source>
</evidence>
<dbReference type="PROSITE" id="PS50294">
    <property type="entry name" value="WD_REPEATS_REGION"/>
    <property type="match status" value="1"/>
</dbReference>
<feature type="compositionally biased region" description="Basic and acidic residues" evidence="4">
    <location>
        <begin position="625"/>
        <end position="645"/>
    </location>
</feature>
<feature type="compositionally biased region" description="Low complexity" evidence="4">
    <location>
        <begin position="422"/>
        <end position="434"/>
    </location>
</feature>
<feature type="compositionally biased region" description="Low complexity" evidence="4">
    <location>
        <begin position="744"/>
        <end position="753"/>
    </location>
</feature>
<dbReference type="InterPro" id="IPR036322">
    <property type="entry name" value="WD40_repeat_dom_sf"/>
</dbReference>
<feature type="region of interest" description="Disordered" evidence="4">
    <location>
        <begin position="611"/>
        <end position="660"/>
    </location>
</feature>
<feature type="compositionally biased region" description="Basic and acidic residues" evidence="4">
    <location>
        <begin position="520"/>
        <end position="531"/>
    </location>
</feature>
<feature type="region of interest" description="Disordered" evidence="4">
    <location>
        <begin position="24"/>
        <end position="136"/>
    </location>
</feature>
<dbReference type="Proteomes" id="UP000224006">
    <property type="component" value="Chromosome I"/>
</dbReference>
<feature type="region of interest" description="Disordered" evidence="4">
    <location>
        <begin position="401"/>
        <end position="460"/>
    </location>
</feature>
<feature type="repeat" description="WD" evidence="3">
    <location>
        <begin position="1126"/>
        <end position="1152"/>
    </location>
</feature>
<evidence type="ECO:0000313" key="6">
    <source>
        <dbReference type="Proteomes" id="UP000224006"/>
    </source>
</evidence>
<dbReference type="Pfam" id="PF00400">
    <property type="entry name" value="WD40"/>
    <property type="match status" value="2"/>
</dbReference>
<dbReference type="PROSITE" id="PS00678">
    <property type="entry name" value="WD_REPEATS_1"/>
    <property type="match status" value="1"/>
</dbReference>
<feature type="region of interest" description="Disordered" evidence="4">
    <location>
        <begin position="232"/>
        <end position="327"/>
    </location>
</feature>
<dbReference type="GeneID" id="40305223"/>
<feature type="compositionally biased region" description="Polar residues" evidence="4">
    <location>
        <begin position="441"/>
        <end position="460"/>
    </location>
</feature>
<feature type="compositionally biased region" description="Basic and acidic residues" evidence="4">
    <location>
        <begin position="503"/>
        <end position="512"/>
    </location>
</feature>
<feature type="region of interest" description="Disordered" evidence="4">
    <location>
        <begin position="498"/>
        <end position="573"/>
    </location>
</feature>
<dbReference type="InterPro" id="IPR019775">
    <property type="entry name" value="WD40_repeat_CS"/>
</dbReference>
<dbReference type="InterPro" id="IPR001680">
    <property type="entry name" value="WD40_rpt"/>
</dbReference>
<dbReference type="SUPFAM" id="SSF50978">
    <property type="entry name" value="WD40 repeat-like"/>
    <property type="match status" value="1"/>
</dbReference>
<reference evidence="5 6" key="1">
    <citation type="submission" date="2017-09" db="EMBL/GenBank/DDBJ databases">
        <title>Genome sequencing of Besnoitia besnoiti strain Bb-Ger1.</title>
        <authorList>
            <person name="Schares G."/>
            <person name="Venepally P."/>
            <person name="Lorenzi H.A."/>
        </authorList>
    </citation>
    <scope>NUCLEOTIDE SEQUENCE [LARGE SCALE GENOMIC DNA]</scope>
    <source>
        <strain evidence="5 6">Bb-Ger1</strain>
    </source>
</reference>
<dbReference type="KEGG" id="bbes:BESB_001600"/>
<feature type="compositionally biased region" description="Gly residues" evidence="4">
    <location>
        <begin position="277"/>
        <end position="289"/>
    </location>
</feature>
<dbReference type="InterPro" id="IPR015943">
    <property type="entry name" value="WD40/YVTN_repeat-like_dom_sf"/>
</dbReference>
<evidence type="ECO:0000313" key="5">
    <source>
        <dbReference type="EMBL" id="PFH37818.1"/>
    </source>
</evidence>
<dbReference type="VEuPathDB" id="ToxoDB:BESB_001600"/>
<feature type="repeat" description="WD" evidence="3">
    <location>
        <begin position="1161"/>
        <end position="1195"/>
    </location>
</feature>
<dbReference type="Gene3D" id="2.130.10.10">
    <property type="entry name" value="YVTN repeat-like/Quinoprotein amine dehydrogenase"/>
    <property type="match status" value="1"/>
</dbReference>
<dbReference type="EMBL" id="NWUJ01000001">
    <property type="protein sequence ID" value="PFH37818.1"/>
    <property type="molecule type" value="Genomic_DNA"/>
</dbReference>
<sequence length="1244" mass="131066">MPSRRPFDSAGADLPLSLEELRREFSPSRAFERSASPTAFPARSLSDENPSPRSAKGSGEAARGALQRASLASSHPSPPTQCREASADWGATRSKRSGCADRRRGSTPLRSRRQPQGRPVSAALSRGGGGGRAAAETSALPPACRWAALDVLLSEDVLRCLLSYCGPREAAAVSAVSVACRGALAVESLEPLWYAWWLERRFHFWPHTQAPPDALPCAFALGLFSSEARGASGEGARASQAERGTAASDEPSAPPSCFEDADVASPHPRRVPLHSLQGGGGQASSGEGTGEAHAGDVEEDLPSDASARGPHPLNSEDGLETAGCPRTTPPLSWGIGLHSGGVWRRQFLWSSRTQHNWSTGRCQRFLLQAGDHSLLSVALHPTYQSPLCSCHSLQSVFSTKLQRRRSRRSSAAGTELRGPGGSSPSRGDSAAAGDTPRGLSSELSCGQSGETSREFSAQETELSSALSSACDLPSLAAGVDEGMLHRVEATAKCASLSCSTVPEETRGDRGEKPWCPSPVDRLRQKSAEGRKSASSAGGRPGSRSRHRELCNDCSDEDTSGRAEYPNEGDTSPRLPDLGFRARFFYVEGGLGNVLEQRTCFFTASPDRVALHEHMPSSSGGALTSRADRHSQSDLRSSGKPEEKKGRSPMPSPSLGPRLHPDVLSKLLSSPCLPSTDAAPPASAREGAISDLDSYEMYLWSQTGCAPNNFKNRTSSAGGGLGARENSDSGASRSALSAFEGGGASSLLGPLHAGGSAGGGGGGRRNKMKNRRNGPSWRKASAEGPEESPALSPNEGAAARERQACCPTPPPFSLEPALHAEPASGAGREGRRSLDAPGEACVKASACGNLREKGNRQRSWTDLLSVSGGAANSRPASAGGWLAKGQRRSSASSSMHFAGAAASRPRVHDLSRFSRDGASLLSCRIHTETGRIACTLGVEGACDLGGGRVGRRRKKSGGGGNSGWSGSGGSPLCEGRVYDLHSGQLVCSLDIDGAGLHQLQFQYAFSDDAGLLFGFDRWHREFVCWNLAGLCEGQSRLDAAAVIVAHADGILAMDVAGRAPGPHSVTGDCRVLAGSRDDTISLYAVDPFVRLQTFAGHEGEVSAVRWLARTPCNEPDACGCICSRRQNADIFASGSYDALVKIWDVRQRAPASLHPERQLTLLEHHSRISSIAAAGPDQRTLLTGDTDGVVKLWDLRQCTKSVCTVQYDGPVIELHANAAFCLVCVSSRRGKDGVYVMDFSADLPV</sequence>
<dbReference type="OrthoDB" id="347441at2759"/>
<dbReference type="RefSeq" id="XP_029221827.1">
    <property type="nucleotide sequence ID" value="XM_029358915.1"/>
</dbReference>
<proteinExistence type="predicted"/>
<evidence type="ECO:0000256" key="2">
    <source>
        <dbReference type="ARBA" id="ARBA00022737"/>
    </source>
</evidence>
<dbReference type="PANTHER" id="PTHR44156">
    <property type="entry name" value="SUPERNUMERARY LIMBS, ISOFORM B-RELATED"/>
    <property type="match status" value="1"/>
</dbReference>
<accession>A0A2A9MH14</accession>
<dbReference type="PROSITE" id="PS50082">
    <property type="entry name" value="WD_REPEATS_2"/>
    <property type="match status" value="2"/>
</dbReference>
<keyword evidence="1 3" id="KW-0853">WD repeat</keyword>
<comment type="caution">
    <text evidence="5">The sequence shown here is derived from an EMBL/GenBank/DDBJ whole genome shotgun (WGS) entry which is preliminary data.</text>
</comment>
<evidence type="ECO:0000256" key="3">
    <source>
        <dbReference type="PROSITE-ProRule" id="PRU00221"/>
    </source>
</evidence>
<dbReference type="AlphaFoldDB" id="A0A2A9MH14"/>
<keyword evidence="2" id="KW-0677">Repeat</keyword>
<protein>
    <submittedName>
        <fullName evidence="5">WD domain, G-beta repeat-containing protein</fullName>
    </submittedName>
</protein>
<dbReference type="InterPro" id="IPR053299">
    <property type="entry name" value="ASTRA_WD_repeat"/>
</dbReference>
<keyword evidence="6" id="KW-1185">Reference proteome</keyword>
<dbReference type="SMART" id="SM00320">
    <property type="entry name" value="WD40"/>
    <property type="match status" value="3"/>
</dbReference>